<protein>
    <submittedName>
        <fullName evidence="2">Uncharacterized protein</fullName>
    </submittedName>
</protein>
<sequence length="168" mass="18711">MIADCWRLGAALYLLVVWRWRVAHFAAHNDVSPEYHVAGLQHRLHNWHRDITGDYAFTFPPRTGTRLSTAVCTMLGADWTDPPGRTPRTGHCYLLAVAGHSGEAPRRCSNASLVVKIHPITGTFVVQYMSSATYKRETVTLIQAIHLGKHYGDSGGAWPTSEDRCNRG</sequence>
<dbReference type="EMBL" id="QXFV01000558">
    <property type="protein sequence ID" value="KAE9034204.1"/>
    <property type="molecule type" value="Genomic_DNA"/>
</dbReference>
<organism evidence="2 3">
    <name type="scientific">Phytophthora rubi</name>
    <dbReference type="NCBI Taxonomy" id="129364"/>
    <lineage>
        <taxon>Eukaryota</taxon>
        <taxon>Sar</taxon>
        <taxon>Stramenopiles</taxon>
        <taxon>Oomycota</taxon>
        <taxon>Peronosporomycetes</taxon>
        <taxon>Peronosporales</taxon>
        <taxon>Peronosporaceae</taxon>
        <taxon>Phytophthora</taxon>
    </lineage>
</organism>
<keyword evidence="1" id="KW-0732">Signal</keyword>
<name>A0A6A3MXU1_9STRA</name>
<evidence type="ECO:0000313" key="2">
    <source>
        <dbReference type="EMBL" id="KAE9034204.1"/>
    </source>
</evidence>
<feature type="signal peptide" evidence="1">
    <location>
        <begin position="1"/>
        <end position="25"/>
    </location>
</feature>
<dbReference type="AlphaFoldDB" id="A0A6A3MXU1"/>
<comment type="caution">
    <text evidence="2">The sequence shown here is derived from an EMBL/GenBank/DDBJ whole genome shotgun (WGS) entry which is preliminary data.</text>
</comment>
<proteinExistence type="predicted"/>
<accession>A0A6A3MXU1</accession>
<gene>
    <name evidence="2" type="ORF">PR001_g9825</name>
</gene>
<reference evidence="2 3" key="1">
    <citation type="submission" date="2018-09" db="EMBL/GenBank/DDBJ databases">
        <title>Genomic investigation of the strawberry pathogen Phytophthora fragariae indicates pathogenicity is determined by transcriptional variation in three key races.</title>
        <authorList>
            <person name="Adams T.M."/>
            <person name="Armitage A.D."/>
            <person name="Sobczyk M.K."/>
            <person name="Bates H.J."/>
            <person name="Dunwell J.M."/>
            <person name="Nellist C.F."/>
            <person name="Harrison R.J."/>
        </authorList>
    </citation>
    <scope>NUCLEOTIDE SEQUENCE [LARGE SCALE GENOMIC DNA]</scope>
    <source>
        <strain evidence="2 3">SCRP249</strain>
    </source>
</reference>
<dbReference type="Proteomes" id="UP000429607">
    <property type="component" value="Unassembled WGS sequence"/>
</dbReference>
<evidence type="ECO:0000256" key="1">
    <source>
        <dbReference type="SAM" id="SignalP"/>
    </source>
</evidence>
<feature type="chain" id="PRO_5025595527" evidence="1">
    <location>
        <begin position="26"/>
        <end position="168"/>
    </location>
</feature>
<evidence type="ECO:0000313" key="3">
    <source>
        <dbReference type="Proteomes" id="UP000429607"/>
    </source>
</evidence>